<reference evidence="2" key="1">
    <citation type="submission" date="2023-03" db="EMBL/GenBank/DDBJ databases">
        <title>Massive genome expansion in bonnet fungi (Mycena s.s.) driven by repeated elements and novel gene families across ecological guilds.</title>
        <authorList>
            <consortium name="Lawrence Berkeley National Laboratory"/>
            <person name="Harder C.B."/>
            <person name="Miyauchi S."/>
            <person name="Viragh M."/>
            <person name="Kuo A."/>
            <person name="Thoen E."/>
            <person name="Andreopoulos B."/>
            <person name="Lu D."/>
            <person name="Skrede I."/>
            <person name="Drula E."/>
            <person name="Henrissat B."/>
            <person name="Morin E."/>
            <person name="Kohler A."/>
            <person name="Barry K."/>
            <person name="LaButti K."/>
            <person name="Morin E."/>
            <person name="Salamov A."/>
            <person name="Lipzen A."/>
            <person name="Mereny Z."/>
            <person name="Hegedus B."/>
            <person name="Baldrian P."/>
            <person name="Stursova M."/>
            <person name="Weitz H."/>
            <person name="Taylor A."/>
            <person name="Grigoriev I.V."/>
            <person name="Nagy L.G."/>
            <person name="Martin F."/>
            <person name="Kauserud H."/>
        </authorList>
    </citation>
    <scope>NUCLEOTIDE SEQUENCE</scope>
    <source>
        <strain evidence="2">CBHHK173m</strain>
    </source>
</reference>
<dbReference type="Proteomes" id="UP001222325">
    <property type="component" value="Unassembled WGS sequence"/>
</dbReference>
<evidence type="ECO:0000256" key="1">
    <source>
        <dbReference type="SAM" id="MobiDB-lite"/>
    </source>
</evidence>
<organism evidence="2 3">
    <name type="scientific">Mycena belliarum</name>
    <dbReference type="NCBI Taxonomy" id="1033014"/>
    <lineage>
        <taxon>Eukaryota</taxon>
        <taxon>Fungi</taxon>
        <taxon>Dikarya</taxon>
        <taxon>Basidiomycota</taxon>
        <taxon>Agaricomycotina</taxon>
        <taxon>Agaricomycetes</taxon>
        <taxon>Agaricomycetidae</taxon>
        <taxon>Agaricales</taxon>
        <taxon>Marasmiineae</taxon>
        <taxon>Mycenaceae</taxon>
        <taxon>Mycena</taxon>
    </lineage>
</organism>
<evidence type="ECO:0000313" key="3">
    <source>
        <dbReference type="Proteomes" id="UP001222325"/>
    </source>
</evidence>
<feature type="compositionally biased region" description="Basic residues" evidence="1">
    <location>
        <begin position="110"/>
        <end position="121"/>
    </location>
</feature>
<feature type="region of interest" description="Disordered" evidence="1">
    <location>
        <begin position="1"/>
        <end position="79"/>
    </location>
</feature>
<feature type="compositionally biased region" description="Pro residues" evidence="1">
    <location>
        <begin position="69"/>
        <end position="79"/>
    </location>
</feature>
<proteinExistence type="predicted"/>
<dbReference type="AlphaFoldDB" id="A0AAD6XND2"/>
<protein>
    <submittedName>
        <fullName evidence="2">Uncharacterized protein</fullName>
    </submittedName>
</protein>
<name>A0AAD6XND2_9AGAR</name>
<keyword evidence="3" id="KW-1185">Reference proteome</keyword>
<feature type="region of interest" description="Disordered" evidence="1">
    <location>
        <begin position="140"/>
        <end position="180"/>
    </location>
</feature>
<evidence type="ECO:0000313" key="2">
    <source>
        <dbReference type="EMBL" id="KAJ7086794.1"/>
    </source>
</evidence>
<comment type="caution">
    <text evidence="2">The sequence shown here is derived from an EMBL/GenBank/DDBJ whole genome shotgun (WGS) entry which is preliminary data.</text>
</comment>
<sequence>MDPHRPHTRSSSTRSPAERSSHSPHVYTPPWVKIPGPLRTAVSTSPLPPLDTPPWFKRRENPPTQASPSPVPHEYPGLPPLDFYNAISVPAQAKHLTVVTPEEDPVPRAHIPRPKGVKSKSKPSAITVVPVPHPIALVTAHTPAPVSAMRRGPRSDAERTPRTPYTPEPSPYADPAVAGGLPRTLGLRAFPVRAEGSWRRGGE</sequence>
<feature type="region of interest" description="Disordered" evidence="1">
    <location>
        <begin position="98"/>
        <end position="124"/>
    </location>
</feature>
<gene>
    <name evidence="2" type="ORF">B0H15DRAFT_843796</name>
</gene>
<dbReference type="EMBL" id="JARJCN010000030">
    <property type="protein sequence ID" value="KAJ7086794.1"/>
    <property type="molecule type" value="Genomic_DNA"/>
</dbReference>
<accession>A0AAD6XND2</accession>